<dbReference type="EMBL" id="JAUDEO010000030">
    <property type="protein sequence ID" value="MDM8334119.1"/>
    <property type="molecule type" value="Genomic_DNA"/>
</dbReference>
<dbReference type="Pfam" id="PF00248">
    <property type="entry name" value="Aldo_ket_red"/>
    <property type="match status" value="1"/>
</dbReference>
<dbReference type="PRINTS" id="PR00069">
    <property type="entry name" value="ALDKETRDTASE"/>
</dbReference>
<proteinExistence type="predicted"/>
<feature type="domain" description="NADP-dependent oxidoreductase" evidence="1">
    <location>
        <begin position="14"/>
        <end position="266"/>
    </location>
</feature>
<dbReference type="InterPro" id="IPR036812">
    <property type="entry name" value="NAD(P)_OxRdtase_dom_sf"/>
</dbReference>
<dbReference type="InterPro" id="IPR023210">
    <property type="entry name" value="NADP_OxRdtase_dom"/>
</dbReference>
<accession>A0ABT7VPW6</accession>
<reference evidence="2" key="2">
    <citation type="submission" date="2023-06" db="EMBL/GenBank/DDBJ databases">
        <authorList>
            <person name="Zeman M."/>
            <person name="Kubasova T."/>
            <person name="Jahodarova E."/>
            <person name="Nykrynova M."/>
            <person name="Rychlik I."/>
        </authorList>
    </citation>
    <scope>NUCLEOTIDE SEQUENCE</scope>
    <source>
        <strain evidence="2">105_WCHN</strain>
    </source>
</reference>
<dbReference type="Proteomes" id="UP001529423">
    <property type="component" value="Unassembled WGS sequence"/>
</dbReference>
<sequence length="282" mass="31612">MKTVHINNVELPAVGIGTWNLGDDPNCHDDEVAAIRAGLNRGARVVDTAEMYGEGRSERIVRDAIKGYRRDQLFIIDKVLPTNAGHQRLSTSLEQSLHNVGTDYFDLYLLHWRGTIPLAETVDELEKMVTHGKIRAWGVSNFDVSDLKELWSLPKGHHCVANQDLYNLEERGIEYDLLPLMKKHHLPLIAYSPLAQGDQLSGKLTSDRLLQEIAANHQASVYQVMLAWTIKDSGILTIPKSSSVAHAIANWQAGELNFTPDERAALARRFPRPQKKQLLATI</sequence>
<protein>
    <submittedName>
        <fullName evidence="2">Aldo/keto reductase</fullName>
    </submittedName>
</protein>
<dbReference type="RefSeq" id="WP_289560410.1">
    <property type="nucleotide sequence ID" value="NZ_JAUDEO010000030.1"/>
</dbReference>
<evidence type="ECO:0000313" key="2">
    <source>
        <dbReference type="EMBL" id="MDM8334119.1"/>
    </source>
</evidence>
<dbReference type="InterPro" id="IPR020471">
    <property type="entry name" value="AKR"/>
</dbReference>
<evidence type="ECO:0000313" key="3">
    <source>
        <dbReference type="Proteomes" id="UP001529423"/>
    </source>
</evidence>
<organism evidence="2 3">
    <name type="scientific">Limosilactobacillus panis</name>
    <dbReference type="NCBI Taxonomy" id="47493"/>
    <lineage>
        <taxon>Bacteria</taxon>
        <taxon>Bacillati</taxon>
        <taxon>Bacillota</taxon>
        <taxon>Bacilli</taxon>
        <taxon>Lactobacillales</taxon>
        <taxon>Lactobacillaceae</taxon>
        <taxon>Limosilactobacillus</taxon>
    </lineage>
</organism>
<dbReference type="Gene3D" id="3.20.20.100">
    <property type="entry name" value="NADP-dependent oxidoreductase domain"/>
    <property type="match status" value="1"/>
</dbReference>
<comment type="caution">
    <text evidence="2">The sequence shown here is derived from an EMBL/GenBank/DDBJ whole genome shotgun (WGS) entry which is preliminary data.</text>
</comment>
<reference evidence="2" key="1">
    <citation type="submission" date="2023-06" db="EMBL/GenBank/DDBJ databases">
        <title>Identification and characterization of horizontal gene transfer across gut microbiota members of farm animals based on homology search.</title>
        <authorList>
            <person name="Schwarzerova J."/>
            <person name="Nykrynova M."/>
            <person name="Jureckova K."/>
            <person name="Cejkova D."/>
            <person name="Rychlik I."/>
        </authorList>
    </citation>
    <scope>NUCLEOTIDE SEQUENCE</scope>
    <source>
        <strain evidence="2">105_WCHN</strain>
    </source>
</reference>
<dbReference type="SUPFAM" id="SSF51430">
    <property type="entry name" value="NAD(P)-linked oxidoreductase"/>
    <property type="match status" value="1"/>
</dbReference>
<name>A0ABT7VPW6_9LACO</name>
<gene>
    <name evidence="2" type="ORF">QUW46_05985</name>
</gene>
<evidence type="ECO:0000259" key="1">
    <source>
        <dbReference type="Pfam" id="PF00248"/>
    </source>
</evidence>
<dbReference type="PANTHER" id="PTHR43638:SF3">
    <property type="entry name" value="ALDEHYDE REDUCTASE"/>
    <property type="match status" value="1"/>
</dbReference>
<keyword evidence="3" id="KW-1185">Reference proteome</keyword>
<dbReference type="PANTHER" id="PTHR43638">
    <property type="entry name" value="OXIDOREDUCTASE, ALDO/KETO REDUCTASE FAMILY PROTEIN"/>
    <property type="match status" value="1"/>
</dbReference>